<evidence type="ECO:0000313" key="1">
    <source>
        <dbReference type="EMBL" id="CAA9195852.1"/>
    </source>
</evidence>
<protein>
    <recommendedName>
        <fullName evidence="3">Glycoside hydrolase family 76</fullName>
    </recommendedName>
</protein>
<organism evidence="1 2">
    <name type="scientific">Flavobacterium bizetiae</name>
    <dbReference type="NCBI Taxonomy" id="2704140"/>
    <lineage>
        <taxon>Bacteria</taxon>
        <taxon>Pseudomonadati</taxon>
        <taxon>Bacteroidota</taxon>
        <taxon>Flavobacteriia</taxon>
        <taxon>Flavobacteriales</taxon>
        <taxon>Flavobacteriaceae</taxon>
        <taxon>Flavobacterium</taxon>
    </lineage>
</organism>
<dbReference type="Proteomes" id="UP000479938">
    <property type="component" value="Unassembled WGS sequence"/>
</dbReference>
<dbReference type="InterPro" id="IPR008928">
    <property type="entry name" value="6-hairpin_glycosidase_sf"/>
</dbReference>
<proteinExistence type="predicted"/>
<dbReference type="PANTHER" id="PTHR47791">
    <property type="entry name" value="MEIOTICALLY UP-REGULATED GENE 191 PROTEIN"/>
    <property type="match status" value="1"/>
</dbReference>
<dbReference type="SUPFAM" id="SSF48208">
    <property type="entry name" value="Six-hairpin glycosidases"/>
    <property type="match status" value="1"/>
</dbReference>
<reference evidence="1 2" key="1">
    <citation type="submission" date="2020-02" db="EMBL/GenBank/DDBJ databases">
        <authorList>
            <person name="Criscuolo A."/>
        </authorList>
    </citation>
    <scope>NUCLEOTIDE SEQUENCE [LARGE SCALE GENOMIC DNA]</scope>
    <source>
        <strain evidence="1">CIP105534</strain>
    </source>
</reference>
<dbReference type="Gene3D" id="1.50.10.20">
    <property type="match status" value="1"/>
</dbReference>
<dbReference type="GO" id="GO:0005975">
    <property type="term" value="P:carbohydrate metabolic process"/>
    <property type="evidence" value="ECO:0007669"/>
    <property type="project" value="InterPro"/>
</dbReference>
<keyword evidence="2" id="KW-1185">Reference proteome</keyword>
<name>A0A6J4GE65_9FLAO</name>
<accession>A0A6J4GE65</accession>
<dbReference type="InterPro" id="IPR005198">
    <property type="entry name" value="Glyco_hydro_76"/>
</dbReference>
<dbReference type="Pfam" id="PF03663">
    <property type="entry name" value="Glyco_hydro_76"/>
    <property type="match status" value="1"/>
</dbReference>
<dbReference type="AlphaFoldDB" id="A0A6J4GE65"/>
<dbReference type="InterPro" id="IPR053169">
    <property type="entry name" value="MUG_Protein"/>
</dbReference>
<gene>
    <name evidence="1" type="ORF">FLA105534_00856</name>
</gene>
<dbReference type="RefSeq" id="WP_173969597.1">
    <property type="nucleotide sequence ID" value="NZ_CADCSU010000047.1"/>
</dbReference>
<evidence type="ECO:0008006" key="3">
    <source>
        <dbReference type="Google" id="ProtNLM"/>
    </source>
</evidence>
<sequence length="380" mass="44122">MNHKKKSLILVAAVVLFSSFSLIKKNAISKSNFYKEEMEKLHTAIENNFHDRVSGYYFVDLDPAKRETKFGHKREYSWLWALCAMFEATNEIEKIDKNANLTDGIVKSMQPYYDPAPPKPGYGEYIVKLSKGQRYYDDNQWIGITSLDIYERTRKKSYFDLGKSMYDFMMTASDTKLGGGLYWRENDYETKNTCSNGPGILVALKMYKATKQKVYLDNALKIYNWTNEKLQTPDGLFYDNIKVNDGSIGKTIYSYNTGTMLQSNVYLYELTGDKKYLKKAIEMADSSLLYFYGGDKFRDGYWFNAVLLRGYQHLLKYNKDLKYISGFKKCLDNTLKENKNEKGLFTGNEGVYNLVEHGGMLEILARFAYLEDHYNLAKQK</sequence>
<dbReference type="PANTHER" id="PTHR47791:SF4">
    <property type="entry name" value="(PUTATIVE SECRETED PROTEIN)-RELATED"/>
    <property type="match status" value="1"/>
</dbReference>
<dbReference type="EMBL" id="CADCSU010000047">
    <property type="protein sequence ID" value="CAA9195852.1"/>
    <property type="molecule type" value="Genomic_DNA"/>
</dbReference>
<evidence type="ECO:0000313" key="2">
    <source>
        <dbReference type="Proteomes" id="UP000479938"/>
    </source>
</evidence>